<evidence type="ECO:0000256" key="2">
    <source>
        <dbReference type="ARBA" id="ARBA00012553"/>
    </source>
</evidence>
<dbReference type="AlphaFoldDB" id="I1XFK9"/>
<evidence type="ECO:0000256" key="3">
    <source>
        <dbReference type="ARBA" id="ARBA00023239"/>
    </source>
</evidence>
<dbReference type="STRING" id="754476.Q7A_320"/>
<keyword evidence="8" id="KW-1185">Reference proteome</keyword>
<comment type="function">
    <text evidence="1">Catalyzes the formation of 4-(hydroxymethyl)-2-furancarboxaldehyde phosphate (4-HFC-P) from two molecules of glyceraldehyde-3-P (GA-3-P).</text>
</comment>
<proteinExistence type="predicted"/>
<reference evidence="7 8" key="1">
    <citation type="journal article" date="2012" name="J. Bacteriol.">
        <title>Complete genome sequences of Methylophaga sp. strain JAM1 and Methylophaga sp. strain JAM7.</title>
        <authorList>
            <person name="Villeneuve C."/>
            <person name="Martineau C."/>
            <person name="Mauffrey F."/>
            <person name="Villemur R."/>
        </authorList>
    </citation>
    <scope>NUCLEOTIDE SEQUENCE [LARGE SCALE GENOMIC DNA]</scope>
    <source>
        <strain evidence="7 8">JAM1</strain>
    </source>
</reference>
<dbReference type="GO" id="GO:0016829">
    <property type="term" value="F:lyase activity"/>
    <property type="evidence" value="ECO:0007669"/>
    <property type="project" value="UniProtKB-KW"/>
</dbReference>
<accession>I1XFK9</accession>
<dbReference type="KEGG" id="mej:Q7A_320"/>
<keyword evidence="4" id="KW-0704">Schiff base</keyword>
<dbReference type="EC" id="4.2.3.153" evidence="2"/>
<comment type="catalytic activity">
    <reaction evidence="6">
        <text>2 D-glyceraldehyde 3-phosphate = 4-(hydroxymethyl)-2-furancarboxaldehyde phosphate + phosphate + 2 H2O</text>
        <dbReference type="Rhea" id="RHEA:43536"/>
        <dbReference type="ChEBI" id="CHEBI:15377"/>
        <dbReference type="ChEBI" id="CHEBI:43474"/>
        <dbReference type="ChEBI" id="CHEBI:59776"/>
        <dbReference type="ChEBI" id="CHEBI:83407"/>
        <dbReference type="EC" id="4.2.3.153"/>
    </reaction>
</comment>
<dbReference type="Pfam" id="PF04476">
    <property type="entry name" value="4HFCP_synth"/>
    <property type="match status" value="1"/>
</dbReference>
<dbReference type="HOGENOM" id="CLU_068659_0_0_6"/>
<keyword evidence="3" id="KW-0456">Lyase</keyword>
<name>I1XFK9_METNJ</name>
<evidence type="ECO:0000313" key="7">
    <source>
        <dbReference type="EMBL" id="AFI83178.1"/>
    </source>
</evidence>
<reference evidence="7 8" key="2">
    <citation type="journal article" date="2013" name="Int. J. Syst. Evol. Microbiol.">
        <title>Methylophaga nitratireducenticrescens sp. nov. and Methylophaga frappieri sp. nov., isolated from the biofilm of the methanol-fed denitrification system treating the seawater at the Montreal Biodome.</title>
        <authorList>
            <person name="Villeneuve C."/>
            <person name="Martineau C."/>
            <person name="Mauffrey F."/>
            <person name="Villemur R."/>
        </authorList>
    </citation>
    <scope>NUCLEOTIDE SEQUENCE [LARGE SCALE GENOMIC DNA]</scope>
    <source>
        <strain evidence="7 8">JAM1</strain>
    </source>
</reference>
<organism evidence="7 8">
    <name type="scientific">Methylophaga nitratireducenticrescens</name>
    <dbReference type="NCBI Taxonomy" id="754476"/>
    <lineage>
        <taxon>Bacteria</taxon>
        <taxon>Pseudomonadati</taxon>
        <taxon>Pseudomonadota</taxon>
        <taxon>Gammaproteobacteria</taxon>
        <taxon>Thiotrichales</taxon>
        <taxon>Piscirickettsiaceae</taxon>
        <taxon>Methylophaga</taxon>
    </lineage>
</organism>
<evidence type="ECO:0000256" key="6">
    <source>
        <dbReference type="ARBA" id="ARBA00047628"/>
    </source>
</evidence>
<gene>
    <name evidence="7" type="ordered locus">Q7A_320</name>
</gene>
<evidence type="ECO:0000256" key="5">
    <source>
        <dbReference type="ARBA" id="ARBA00032523"/>
    </source>
</evidence>
<evidence type="ECO:0000313" key="8">
    <source>
        <dbReference type="Proteomes" id="UP000009144"/>
    </source>
</evidence>
<dbReference type="PATRIC" id="fig|754476.3.peg.317"/>
<evidence type="ECO:0000256" key="4">
    <source>
        <dbReference type="ARBA" id="ARBA00023270"/>
    </source>
</evidence>
<dbReference type="EMBL" id="CP003390">
    <property type="protein sequence ID" value="AFI83178.1"/>
    <property type="molecule type" value="Genomic_DNA"/>
</dbReference>
<dbReference type="InterPro" id="IPR007565">
    <property type="entry name" value="4HFCP_synth"/>
</dbReference>
<protein>
    <recommendedName>
        <fullName evidence="2">(5-formylfuran-3-yl)methyl phosphate synthase</fullName>
        <ecNumber evidence="2">4.2.3.153</ecNumber>
    </recommendedName>
    <alternativeName>
        <fullName evidence="5">4-(hydroxymethyl)-2-furancarboxaldehyde-phosphate synthase</fullName>
    </alternativeName>
</protein>
<sequence length="170" mass="18488">MQPEIISAAIRSMAETGVDYVKVGLFDESGLIQCIQQLEPTIRSLKKPVIAVIFADQLPQQKLIPLLAKSGFAGVMLDTARKDGQGLLNHLSVEALQQFVVEAKSAGLLCGLAGALRIEDIETLSPLQPDYLGFRSALCQQHRRTNLLDPELAKQIQTQLNVALPEVLAC</sequence>
<dbReference type="Proteomes" id="UP000009144">
    <property type="component" value="Chromosome"/>
</dbReference>
<evidence type="ECO:0000256" key="1">
    <source>
        <dbReference type="ARBA" id="ARBA00003810"/>
    </source>
</evidence>
<dbReference type="eggNOG" id="COG1891">
    <property type="taxonomic scope" value="Bacteria"/>
</dbReference>